<organism evidence="3 4">
    <name type="scientific">Micromonospora coriariae</name>
    <dbReference type="NCBI Taxonomy" id="285665"/>
    <lineage>
        <taxon>Bacteria</taxon>
        <taxon>Bacillati</taxon>
        <taxon>Actinomycetota</taxon>
        <taxon>Actinomycetes</taxon>
        <taxon>Micromonosporales</taxon>
        <taxon>Micromonosporaceae</taxon>
        <taxon>Micromonospora</taxon>
    </lineage>
</organism>
<evidence type="ECO:0000313" key="3">
    <source>
        <dbReference type="EMBL" id="SCE81104.1"/>
    </source>
</evidence>
<sequence>MPGAEPSRTPDDSAPRPGVTAQTGPSPRPGATAPPTPAASRPGRQRPTPAGRAATPKPDGAAATTATSVPPTPAAPAPAPGRPTPADPSGGGAPAGGDPAPAVELEPTTGAPVDAVPRRVPVRQHSRWHRGARRADGDAPPDGDDGTYWAPIEQVHWDGTPVREDSAPERDRGSGTARRRTPVRTTPPPDPLPGLAVLVLLSLVAAFFAWVSAGPFWLAVGHARVGAVVIDDCTGGGLTQRCRGIFTADDGRFLAHGVRVGGVPAGRDVPGTVLPARMAGPDGGTAYVDSGAARHLRWLPGLLVVLGCAAGIARWTGATRLPGRRNRRWAVAVAVAGPVLITLGFLAAAW</sequence>
<feature type="compositionally biased region" description="Basic residues" evidence="1">
    <location>
        <begin position="120"/>
        <end position="132"/>
    </location>
</feature>
<keyword evidence="4" id="KW-1185">Reference proteome</keyword>
<protein>
    <submittedName>
        <fullName evidence="3">Uncharacterized protein</fullName>
    </submittedName>
</protein>
<accession>A0A1C4VAP7</accession>
<feature type="transmembrane region" description="Helical" evidence="2">
    <location>
        <begin position="298"/>
        <end position="317"/>
    </location>
</feature>
<evidence type="ECO:0000313" key="4">
    <source>
        <dbReference type="Proteomes" id="UP000198243"/>
    </source>
</evidence>
<reference evidence="4" key="1">
    <citation type="submission" date="2016-06" db="EMBL/GenBank/DDBJ databases">
        <authorList>
            <person name="Varghese N."/>
            <person name="Submissions Spin"/>
        </authorList>
    </citation>
    <scope>NUCLEOTIDE SEQUENCE [LARGE SCALE GENOMIC DNA]</scope>
    <source>
        <strain evidence="4">DSM 44875</strain>
    </source>
</reference>
<evidence type="ECO:0000256" key="1">
    <source>
        <dbReference type="SAM" id="MobiDB-lite"/>
    </source>
</evidence>
<feature type="transmembrane region" description="Helical" evidence="2">
    <location>
        <begin position="192"/>
        <end position="211"/>
    </location>
</feature>
<feature type="compositionally biased region" description="Pro residues" evidence="1">
    <location>
        <begin position="70"/>
        <end position="86"/>
    </location>
</feature>
<feature type="compositionally biased region" description="Basic and acidic residues" evidence="1">
    <location>
        <begin position="161"/>
        <end position="173"/>
    </location>
</feature>
<proteinExistence type="predicted"/>
<keyword evidence="2" id="KW-1133">Transmembrane helix</keyword>
<evidence type="ECO:0000256" key="2">
    <source>
        <dbReference type="SAM" id="Phobius"/>
    </source>
</evidence>
<feature type="transmembrane region" description="Helical" evidence="2">
    <location>
        <begin position="329"/>
        <end position="349"/>
    </location>
</feature>
<name>A0A1C4VAP7_9ACTN</name>
<gene>
    <name evidence="3" type="ORF">GA0070607_1861</name>
</gene>
<keyword evidence="2" id="KW-0472">Membrane</keyword>
<feature type="compositionally biased region" description="Pro residues" evidence="1">
    <location>
        <begin position="26"/>
        <end position="37"/>
    </location>
</feature>
<dbReference type="EMBL" id="LT607412">
    <property type="protein sequence ID" value="SCE81104.1"/>
    <property type="molecule type" value="Genomic_DNA"/>
</dbReference>
<dbReference type="AlphaFoldDB" id="A0A1C4VAP7"/>
<keyword evidence="2" id="KW-0812">Transmembrane</keyword>
<dbReference type="Proteomes" id="UP000198243">
    <property type="component" value="Chromosome I"/>
</dbReference>
<feature type="region of interest" description="Disordered" evidence="1">
    <location>
        <begin position="1"/>
        <end position="188"/>
    </location>
</feature>